<protein>
    <submittedName>
        <fullName evidence="2">Uncharacterized protein</fullName>
    </submittedName>
</protein>
<reference evidence="2" key="1">
    <citation type="journal article" date="2014" name="Int. J. Syst. Evol. Microbiol.">
        <title>Complete genome sequence of Corynebacterium casei LMG S-19264T (=DSM 44701T), isolated from a smear-ripened cheese.</title>
        <authorList>
            <consortium name="US DOE Joint Genome Institute (JGI-PGF)"/>
            <person name="Walter F."/>
            <person name="Albersmeier A."/>
            <person name="Kalinowski J."/>
            <person name="Ruckert C."/>
        </authorList>
    </citation>
    <scope>NUCLEOTIDE SEQUENCE</scope>
    <source>
        <strain evidence="2">CGMCC 4.7201</strain>
    </source>
</reference>
<evidence type="ECO:0000313" key="3">
    <source>
        <dbReference type="Proteomes" id="UP000641932"/>
    </source>
</evidence>
<comment type="caution">
    <text evidence="2">The sequence shown here is derived from an EMBL/GenBank/DDBJ whole genome shotgun (WGS) entry which is preliminary data.</text>
</comment>
<feature type="region of interest" description="Disordered" evidence="1">
    <location>
        <begin position="140"/>
        <end position="214"/>
    </location>
</feature>
<organism evidence="2 3">
    <name type="scientific">Wenjunlia tyrosinilytica</name>
    <dbReference type="NCBI Taxonomy" id="1544741"/>
    <lineage>
        <taxon>Bacteria</taxon>
        <taxon>Bacillati</taxon>
        <taxon>Actinomycetota</taxon>
        <taxon>Actinomycetes</taxon>
        <taxon>Kitasatosporales</taxon>
        <taxon>Streptomycetaceae</taxon>
        <taxon>Wenjunlia</taxon>
    </lineage>
</organism>
<evidence type="ECO:0000256" key="1">
    <source>
        <dbReference type="SAM" id="MobiDB-lite"/>
    </source>
</evidence>
<gene>
    <name evidence="2" type="ORF">GCM10012280_60950</name>
</gene>
<keyword evidence="3" id="KW-1185">Reference proteome</keyword>
<feature type="compositionally biased region" description="Low complexity" evidence="1">
    <location>
        <begin position="205"/>
        <end position="214"/>
    </location>
</feature>
<accession>A0A917ZYU7</accession>
<proteinExistence type="predicted"/>
<dbReference type="Proteomes" id="UP000641932">
    <property type="component" value="Unassembled WGS sequence"/>
</dbReference>
<dbReference type="EMBL" id="BMMS01000036">
    <property type="protein sequence ID" value="GGO97958.1"/>
    <property type="molecule type" value="Genomic_DNA"/>
</dbReference>
<name>A0A917ZYU7_9ACTN</name>
<evidence type="ECO:0000313" key="2">
    <source>
        <dbReference type="EMBL" id="GGO97958.1"/>
    </source>
</evidence>
<reference evidence="2" key="2">
    <citation type="submission" date="2020-09" db="EMBL/GenBank/DDBJ databases">
        <authorList>
            <person name="Sun Q."/>
            <person name="Zhou Y."/>
        </authorList>
    </citation>
    <scope>NUCLEOTIDE SEQUENCE</scope>
    <source>
        <strain evidence="2">CGMCC 4.7201</strain>
    </source>
</reference>
<sequence>MLDCPNPPPVTVVMDPYDDVVHTRAALASHLPHHARLTVHPTPGTDAAIALAYDVLAALGKPVPPTGHRPLDDPDPAWSIAAAWILATPITHLTLLRAHLLTPHRFKDLLALRRRTGVRLILVCHRRTMPAFLERELRAGGAQHRRSLRPAARGRTDHPAAPQTSGRAAVGEPLDQPARADHPQGPRRRNRCLPVFRTDGGGPGLLPTGDAAGH</sequence>
<dbReference type="AlphaFoldDB" id="A0A917ZYU7"/>
<dbReference type="RefSeq" id="WP_189135063.1">
    <property type="nucleotide sequence ID" value="NZ_BMMS01000036.1"/>
</dbReference>